<sequence length="644" mass="71300">MGSEYPSFSRHIDLPDGFQDALAANVQPDLQGPEPQQNLQDNPQHNADQGDGQDEIIVTGQRYYPYQTHQIPGHCERASRVYEPLFANMQQALETYPNWLASKDVEVEPEHNDRQLNTMSPDDQDLAQRLYEAFRNIVDTFEEQEQNASAIRNGEPTSPPKFSAAVNKAVNNTPDFVVQLLCWTLLRKVYSSQEGKNELPPHLRYQATQAVQLIYGAIRGGGIYFNGKYFLHRESLCELCADLVKRSKLMCKNITMGDEWMFRVAWNPEAELRRKNQNLEGNKRRDQQNLVGAQAMKANLYEVDDNGRVYRNENGEKVVLDMKLQQPSGNLATWMKDNVATREGQTDTAVAQKSMGINRKRKHGQQQNRSSKRARAATTVSTSGSPALATSVAPVAAALSPDQQPLGGAIDQQMQAPVARAPSVNPYVPVARALGEARAEAVRAEAERQAMSFAENAGQGARGSQGLLLETPLPQLADNQQYLSQQSRQYQGNNHGFYQRGRNDVFPVAHNQLGGRNHYAPDDFQPNHGGVNPMLMDQIQGQHQFPHHHNGSASYMDQPGLFDPVNNHPLADMEMFPQPGGNAFPHNGHAFPHNGNGFLPNGNAVPPNGGVQARQSGSSAVPTPPQRGDNNGYQSAADVFRSMN</sequence>
<gene>
    <name evidence="2" type="ORF">PG996_010706</name>
</gene>
<comment type="caution">
    <text evidence="2">The sequence shown here is derived from an EMBL/GenBank/DDBJ whole genome shotgun (WGS) entry which is preliminary data.</text>
</comment>
<reference evidence="2 3" key="1">
    <citation type="submission" date="2023-01" db="EMBL/GenBank/DDBJ databases">
        <title>Analysis of 21 Apiospora genomes using comparative genomics revels a genus with tremendous synthesis potential of carbohydrate active enzymes and secondary metabolites.</title>
        <authorList>
            <person name="Sorensen T."/>
        </authorList>
    </citation>
    <scope>NUCLEOTIDE SEQUENCE [LARGE SCALE GENOMIC DNA]</scope>
    <source>
        <strain evidence="2 3">CBS 83171</strain>
    </source>
</reference>
<evidence type="ECO:0000313" key="3">
    <source>
        <dbReference type="Proteomes" id="UP001446871"/>
    </source>
</evidence>
<protein>
    <submittedName>
        <fullName evidence="2">Uncharacterized protein</fullName>
    </submittedName>
</protein>
<feature type="compositionally biased region" description="Polar residues" evidence="1">
    <location>
        <begin position="34"/>
        <end position="47"/>
    </location>
</feature>
<keyword evidence="3" id="KW-1185">Reference proteome</keyword>
<name>A0ABR1UPE6_9PEZI</name>
<dbReference type="EMBL" id="JAQQWM010000006">
    <property type="protein sequence ID" value="KAK8060776.1"/>
    <property type="molecule type" value="Genomic_DNA"/>
</dbReference>
<proteinExistence type="predicted"/>
<feature type="region of interest" description="Disordered" evidence="1">
    <location>
        <begin position="577"/>
        <end position="644"/>
    </location>
</feature>
<feature type="compositionally biased region" description="Basic residues" evidence="1">
    <location>
        <begin position="358"/>
        <end position="375"/>
    </location>
</feature>
<organism evidence="2 3">
    <name type="scientific">Apiospora saccharicola</name>
    <dbReference type="NCBI Taxonomy" id="335842"/>
    <lineage>
        <taxon>Eukaryota</taxon>
        <taxon>Fungi</taxon>
        <taxon>Dikarya</taxon>
        <taxon>Ascomycota</taxon>
        <taxon>Pezizomycotina</taxon>
        <taxon>Sordariomycetes</taxon>
        <taxon>Xylariomycetidae</taxon>
        <taxon>Amphisphaeriales</taxon>
        <taxon>Apiosporaceae</taxon>
        <taxon>Apiospora</taxon>
    </lineage>
</organism>
<feature type="region of interest" description="Disordered" evidence="1">
    <location>
        <begin position="28"/>
        <end position="52"/>
    </location>
</feature>
<dbReference type="Proteomes" id="UP001446871">
    <property type="component" value="Unassembled WGS sequence"/>
</dbReference>
<evidence type="ECO:0000313" key="2">
    <source>
        <dbReference type="EMBL" id="KAK8060776.1"/>
    </source>
</evidence>
<feature type="region of interest" description="Disordered" evidence="1">
    <location>
        <begin position="353"/>
        <end position="387"/>
    </location>
</feature>
<evidence type="ECO:0000256" key="1">
    <source>
        <dbReference type="SAM" id="MobiDB-lite"/>
    </source>
</evidence>
<accession>A0ABR1UPE6</accession>